<evidence type="ECO:0000313" key="1">
    <source>
        <dbReference type="EMBL" id="PKT81841.1"/>
    </source>
</evidence>
<proteinExistence type="predicted"/>
<organism evidence="1 2">
    <name type="scientific">Helicobacter winghamensis</name>
    <dbReference type="NCBI Taxonomy" id="157268"/>
    <lineage>
        <taxon>Bacteria</taxon>
        <taxon>Pseudomonadati</taxon>
        <taxon>Campylobacterota</taxon>
        <taxon>Epsilonproteobacteria</taxon>
        <taxon>Campylobacterales</taxon>
        <taxon>Helicobacteraceae</taxon>
        <taxon>Helicobacter</taxon>
    </lineage>
</organism>
<dbReference type="EMBL" id="MBPK01000011">
    <property type="protein sequence ID" value="PKT81841.1"/>
    <property type="molecule type" value="Genomic_DNA"/>
</dbReference>
<comment type="caution">
    <text evidence="1">The sequence shown here is derived from an EMBL/GenBank/DDBJ whole genome shotgun (WGS) entry which is preliminary data.</text>
</comment>
<protein>
    <submittedName>
        <fullName evidence="1">Uncharacterized protein</fullName>
    </submittedName>
</protein>
<gene>
    <name evidence="1" type="ORF">BCM31_01255</name>
</gene>
<evidence type="ECO:0000313" key="2">
    <source>
        <dbReference type="Proteomes" id="UP000233350"/>
    </source>
</evidence>
<dbReference type="RefSeq" id="WP_101312988.1">
    <property type="nucleotide sequence ID" value="NZ_CP063530.1"/>
</dbReference>
<reference evidence="1 2" key="1">
    <citation type="submission" date="2016-07" db="EMBL/GenBank/DDBJ databases">
        <title>Detection of Helicobacter winghamensis from caecal content of red fox (Vulpes vulpes).</title>
        <authorList>
            <person name="Zanoni R.G."/>
            <person name="Florio D."/>
            <person name="Caffara M."/>
            <person name="Renzi M."/>
            <person name="Parisi A."/>
            <person name="Pasquali F."/>
            <person name="Manfreda G."/>
        </authorList>
    </citation>
    <scope>NUCLEOTIDE SEQUENCE [LARGE SCALE GENOMIC DNA]</scope>
    <source>
        <strain evidence="1 2">295_13</strain>
    </source>
</reference>
<sequence length="118" mass="14185">MEKTLRKQIKQGKITFYPVLLKVSKNCIVRHIEIFFKNNKGEFYKLPNAIKKKITDKKLSKDGLIIMEGYGMDMLWYCMKRLESVLNIEIDSMKFYEYKNLNLFVMCEICKRDYYGKD</sequence>
<dbReference type="AlphaFoldDB" id="A0A2N3PK87"/>
<name>A0A2N3PK87_9HELI</name>
<keyword evidence="2" id="KW-1185">Reference proteome</keyword>
<dbReference type="STRING" id="556267.HWAG_00676"/>
<dbReference type="Proteomes" id="UP000233350">
    <property type="component" value="Unassembled WGS sequence"/>
</dbReference>
<accession>A0A2N3PK87</accession>